<protein>
    <submittedName>
        <fullName evidence="1">Uncharacterized protein</fullName>
    </submittedName>
</protein>
<accession>A0A4S8QV05</accession>
<proteinExistence type="predicted"/>
<name>A0A4S8QV05_9HELO</name>
<gene>
    <name evidence="1" type="ORF">BGAL_0501g00070</name>
</gene>
<dbReference type="Proteomes" id="UP000308671">
    <property type="component" value="Unassembled WGS sequence"/>
</dbReference>
<dbReference type="EMBL" id="PQXL01000500">
    <property type="protein sequence ID" value="THV45339.1"/>
    <property type="molecule type" value="Genomic_DNA"/>
</dbReference>
<dbReference type="AlphaFoldDB" id="A0A4S8QV05"/>
<reference evidence="1 2" key="1">
    <citation type="submission" date="2017-12" db="EMBL/GenBank/DDBJ databases">
        <title>Comparative genomics of Botrytis spp.</title>
        <authorList>
            <person name="Valero-Jimenez C.A."/>
            <person name="Tapia P."/>
            <person name="Veloso J."/>
            <person name="Silva-Moreno E."/>
            <person name="Staats M."/>
            <person name="Valdes J.H."/>
            <person name="Van Kan J.A.L."/>
        </authorList>
    </citation>
    <scope>NUCLEOTIDE SEQUENCE [LARGE SCALE GENOMIC DNA]</scope>
    <source>
        <strain evidence="1 2">MUCL435</strain>
    </source>
</reference>
<evidence type="ECO:0000313" key="2">
    <source>
        <dbReference type="Proteomes" id="UP000308671"/>
    </source>
</evidence>
<sequence length="103" mass="11517">MPSPFIGLHLSSVVNGICIKSLQCVYSEFLASVDYDNLDNMHTYMEIKNFLDLRFAQTTIEKVFAPTICIVTVKVSLAETSVWIPTDSKLDLDIRTATRSLGD</sequence>
<keyword evidence="2" id="KW-1185">Reference proteome</keyword>
<dbReference type="OrthoDB" id="10319888at2759"/>
<comment type="caution">
    <text evidence="1">The sequence shown here is derived from an EMBL/GenBank/DDBJ whole genome shotgun (WGS) entry which is preliminary data.</text>
</comment>
<evidence type="ECO:0000313" key="1">
    <source>
        <dbReference type="EMBL" id="THV45339.1"/>
    </source>
</evidence>
<organism evidence="1 2">
    <name type="scientific">Botrytis galanthina</name>
    <dbReference type="NCBI Taxonomy" id="278940"/>
    <lineage>
        <taxon>Eukaryota</taxon>
        <taxon>Fungi</taxon>
        <taxon>Dikarya</taxon>
        <taxon>Ascomycota</taxon>
        <taxon>Pezizomycotina</taxon>
        <taxon>Leotiomycetes</taxon>
        <taxon>Helotiales</taxon>
        <taxon>Sclerotiniaceae</taxon>
        <taxon>Botrytis</taxon>
    </lineage>
</organism>